<evidence type="ECO:0000313" key="3">
    <source>
        <dbReference type="EMBL" id="KAA1093349.1"/>
    </source>
</evidence>
<feature type="compositionally biased region" description="Polar residues" evidence="1">
    <location>
        <begin position="97"/>
        <end position="111"/>
    </location>
</feature>
<gene>
    <name evidence="2" type="ORF">PGT21_017811</name>
    <name evidence="3" type="ORF">PGTUg99_023840</name>
</gene>
<comment type="caution">
    <text evidence="3">The sequence shown here is derived from an EMBL/GenBank/DDBJ whole genome shotgun (WGS) entry which is preliminary data.</text>
</comment>
<dbReference type="AlphaFoldDB" id="A0A5B0P037"/>
<evidence type="ECO:0000313" key="2">
    <source>
        <dbReference type="EMBL" id="KAA1084114.1"/>
    </source>
</evidence>
<reference evidence="4 5" key="1">
    <citation type="submission" date="2019-05" db="EMBL/GenBank/DDBJ databases">
        <title>Emergence of the Ug99 lineage of the wheat stem rust pathogen through somatic hybridization.</title>
        <authorList>
            <person name="Li F."/>
            <person name="Upadhyaya N.M."/>
            <person name="Sperschneider J."/>
            <person name="Matny O."/>
            <person name="Nguyen-Phuc H."/>
            <person name="Mago R."/>
            <person name="Raley C."/>
            <person name="Miller M.E."/>
            <person name="Silverstein K.A.T."/>
            <person name="Henningsen E."/>
            <person name="Hirsch C.D."/>
            <person name="Visser B."/>
            <person name="Pretorius Z.A."/>
            <person name="Steffenson B.J."/>
            <person name="Schwessinger B."/>
            <person name="Dodds P.N."/>
            <person name="Figueroa M."/>
        </authorList>
    </citation>
    <scope>NUCLEOTIDE SEQUENCE [LARGE SCALE GENOMIC DNA]</scope>
    <source>
        <strain evidence="2">21-0</strain>
        <strain evidence="3 5">Ug99</strain>
    </source>
</reference>
<feature type="region of interest" description="Disordered" evidence="1">
    <location>
        <begin position="238"/>
        <end position="312"/>
    </location>
</feature>
<protein>
    <submittedName>
        <fullName evidence="3">Uncharacterized protein</fullName>
    </submittedName>
</protein>
<name>A0A5B0P037_PUCGR</name>
<sequence length="419" mass="47074">MANHLEPSSSSAPQKTHEPSNSTALHHLIRRFTRIPTTLKTLALADTHNHHQPSQSIISATHQDSPNYKLLLNKNHPLRKVIPSLFLSDPSIDPHPGTSQLSEAESMMSNDSCRKRRMDNLVLAGFLKNNGGYLDDSGSSSASSDLDDTNDQTISSDEDEQDQEHHIIHNLNILAKKHQPADTPDGAKTSMAHKTNLYPHQSSTTSNLSKRLLHLHLSNKSDHRKSATVVLNKPIDHQTYTTIDPPDDRHFPKSTKDTYDDNYTNIDHIEDSPAQGGRFDRLTNNTHPKRPASSKSQSREDNAHPEGGRCRHIYKQRWYATTGARKPKETGGQEDEEAGLSFNLKYLRSSTFPTKNSILDSQVHTALLHSSPRTLPTRSSSPTITPVDQELRHQHHDFDEFKSPFRNLILGQDDLLRSN</sequence>
<evidence type="ECO:0000313" key="4">
    <source>
        <dbReference type="Proteomes" id="UP000324748"/>
    </source>
</evidence>
<evidence type="ECO:0000256" key="1">
    <source>
        <dbReference type="SAM" id="MobiDB-lite"/>
    </source>
</evidence>
<feature type="region of interest" description="Disordered" evidence="1">
    <location>
        <begin position="88"/>
        <end position="111"/>
    </location>
</feature>
<feature type="compositionally biased region" description="Low complexity" evidence="1">
    <location>
        <begin position="135"/>
        <end position="144"/>
    </location>
</feature>
<keyword evidence="4" id="KW-1185">Reference proteome</keyword>
<accession>A0A5B0P037</accession>
<evidence type="ECO:0000313" key="5">
    <source>
        <dbReference type="Proteomes" id="UP000325313"/>
    </source>
</evidence>
<dbReference type="OrthoDB" id="2507729at2759"/>
<dbReference type="EMBL" id="VDEP01000375">
    <property type="protein sequence ID" value="KAA1093349.1"/>
    <property type="molecule type" value="Genomic_DNA"/>
</dbReference>
<proteinExistence type="predicted"/>
<feature type="compositionally biased region" description="Basic and acidic residues" evidence="1">
    <location>
        <begin position="297"/>
        <end position="309"/>
    </location>
</feature>
<feature type="region of interest" description="Disordered" evidence="1">
    <location>
        <begin position="133"/>
        <end position="163"/>
    </location>
</feature>
<feature type="compositionally biased region" description="Basic and acidic residues" evidence="1">
    <location>
        <begin position="246"/>
        <end position="259"/>
    </location>
</feature>
<organism evidence="3 5">
    <name type="scientific">Puccinia graminis f. sp. tritici</name>
    <dbReference type="NCBI Taxonomy" id="56615"/>
    <lineage>
        <taxon>Eukaryota</taxon>
        <taxon>Fungi</taxon>
        <taxon>Dikarya</taxon>
        <taxon>Basidiomycota</taxon>
        <taxon>Pucciniomycotina</taxon>
        <taxon>Pucciniomycetes</taxon>
        <taxon>Pucciniales</taxon>
        <taxon>Pucciniaceae</taxon>
        <taxon>Puccinia</taxon>
    </lineage>
</organism>
<dbReference type="Proteomes" id="UP000325313">
    <property type="component" value="Unassembled WGS sequence"/>
</dbReference>
<feature type="region of interest" description="Disordered" evidence="1">
    <location>
        <begin position="1"/>
        <end position="22"/>
    </location>
</feature>
<feature type="region of interest" description="Disordered" evidence="1">
    <location>
        <begin position="172"/>
        <end position="191"/>
    </location>
</feature>
<dbReference type="Proteomes" id="UP000324748">
    <property type="component" value="Unassembled WGS sequence"/>
</dbReference>
<dbReference type="EMBL" id="VSWC01000118">
    <property type="protein sequence ID" value="KAA1084114.1"/>
    <property type="molecule type" value="Genomic_DNA"/>
</dbReference>
<feature type="compositionally biased region" description="Acidic residues" evidence="1">
    <location>
        <begin position="145"/>
        <end position="162"/>
    </location>
</feature>